<organism evidence="3 4">
    <name type="scientific">Microvirga brassicacearum</name>
    <dbReference type="NCBI Taxonomy" id="2580413"/>
    <lineage>
        <taxon>Bacteria</taxon>
        <taxon>Pseudomonadati</taxon>
        <taxon>Pseudomonadota</taxon>
        <taxon>Alphaproteobacteria</taxon>
        <taxon>Hyphomicrobiales</taxon>
        <taxon>Methylobacteriaceae</taxon>
        <taxon>Microvirga</taxon>
    </lineage>
</organism>
<proteinExistence type="predicted"/>
<sequence length="226" mass="24072">MRRSRPRVAHRHCPNGPWSIGPVGDARACRSGNMSVNSNRCKSDGRMKLIALSKFLWKDHGGVAGIEFALVAGALCVLLLNGIEVARYAYTMMQVQNAAQIGAQAAWKACDPTKELPATTKCAGLSTAITAAIKSTTLGDSVALQANSPSEAYYCLNSANALIPDGGLSFANKPTNCNTVPGAQAGQPGDYIKVDVIYPYQPLFLDFTVGRMFGGPITKTTFMRLL</sequence>
<evidence type="ECO:0000259" key="2">
    <source>
        <dbReference type="Pfam" id="PF07811"/>
    </source>
</evidence>
<dbReference type="Pfam" id="PF07811">
    <property type="entry name" value="TadE"/>
    <property type="match status" value="1"/>
</dbReference>
<keyword evidence="1" id="KW-0472">Membrane</keyword>
<feature type="transmembrane region" description="Helical" evidence="1">
    <location>
        <begin position="62"/>
        <end position="83"/>
    </location>
</feature>
<evidence type="ECO:0000256" key="1">
    <source>
        <dbReference type="SAM" id="Phobius"/>
    </source>
</evidence>
<dbReference type="Proteomes" id="UP000325684">
    <property type="component" value="Unassembled WGS sequence"/>
</dbReference>
<evidence type="ECO:0000313" key="4">
    <source>
        <dbReference type="Proteomes" id="UP000325684"/>
    </source>
</evidence>
<dbReference type="InterPro" id="IPR012495">
    <property type="entry name" value="TadE-like_dom"/>
</dbReference>
<keyword evidence="4" id="KW-1185">Reference proteome</keyword>
<evidence type="ECO:0000313" key="3">
    <source>
        <dbReference type="EMBL" id="KAB0265763.1"/>
    </source>
</evidence>
<accession>A0A5N3P7Q9</accession>
<keyword evidence="1" id="KW-0812">Transmembrane</keyword>
<protein>
    <submittedName>
        <fullName evidence="3">Pilus assembly protein</fullName>
    </submittedName>
</protein>
<comment type="caution">
    <text evidence="3">The sequence shown here is derived from an EMBL/GenBank/DDBJ whole genome shotgun (WGS) entry which is preliminary data.</text>
</comment>
<keyword evidence="1" id="KW-1133">Transmembrane helix</keyword>
<gene>
    <name evidence="3" type="ORF">FEZ63_17305</name>
</gene>
<dbReference type="AlphaFoldDB" id="A0A5N3P7Q9"/>
<dbReference type="EMBL" id="VCMV01000029">
    <property type="protein sequence ID" value="KAB0265763.1"/>
    <property type="molecule type" value="Genomic_DNA"/>
</dbReference>
<feature type="domain" description="TadE-like" evidence="2">
    <location>
        <begin position="62"/>
        <end position="103"/>
    </location>
</feature>
<reference evidence="3 4" key="1">
    <citation type="journal article" date="2019" name="Microorganisms">
        <title>Genome Insights into the Novel Species Microvirga brassicacearum, a Rapeseed Endophyte with Biotechnological Potential.</title>
        <authorList>
            <person name="Jimenez-Gomez A."/>
            <person name="Saati-Santamaria Z."/>
            <person name="Igual J.M."/>
            <person name="Rivas R."/>
            <person name="Mateos P.F."/>
            <person name="Garcia-Fraile P."/>
        </authorList>
    </citation>
    <scope>NUCLEOTIDE SEQUENCE [LARGE SCALE GENOMIC DNA]</scope>
    <source>
        <strain evidence="3 4">CDVBN77</strain>
    </source>
</reference>
<dbReference type="OrthoDB" id="7356451at2"/>
<name>A0A5N3P7Q9_9HYPH</name>